<evidence type="ECO:0000313" key="2">
    <source>
        <dbReference type="Proteomes" id="UP000050525"/>
    </source>
</evidence>
<dbReference type="AlphaFoldDB" id="A0A151NKI8"/>
<accession>A0A151NKI8</accession>
<protein>
    <submittedName>
        <fullName evidence="1">Uncharacterized protein</fullName>
    </submittedName>
</protein>
<keyword evidence="2" id="KW-1185">Reference proteome</keyword>
<dbReference type="Proteomes" id="UP000050525">
    <property type="component" value="Unassembled WGS sequence"/>
</dbReference>
<comment type="caution">
    <text evidence="1">The sequence shown here is derived from an EMBL/GenBank/DDBJ whole genome shotgun (WGS) entry which is preliminary data.</text>
</comment>
<name>A0A151NKI8_ALLMI</name>
<organism evidence="1 2">
    <name type="scientific">Alligator mississippiensis</name>
    <name type="common">American alligator</name>
    <dbReference type="NCBI Taxonomy" id="8496"/>
    <lineage>
        <taxon>Eukaryota</taxon>
        <taxon>Metazoa</taxon>
        <taxon>Chordata</taxon>
        <taxon>Craniata</taxon>
        <taxon>Vertebrata</taxon>
        <taxon>Euteleostomi</taxon>
        <taxon>Archelosauria</taxon>
        <taxon>Archosauria</taxon>
        <taxon>Crocodylia</taxon>
        <taxon>Alligatoridae</taxon>
        <taxon>Alligatorinae</taxon>
        <taxon>Alligator</taxon>
    </lineage>
</organism>
<gene>
    <name evidence="1" type="ORF">Y1Q_0008967</name>
</gene>
<dbReference type="EMBL" id="AKHW03002792">
    <property type="protein sequence ID" value="KYO37280.1"/>
    <property type="molecule type" value="Genomic_DNA"/>
</dbReference>
<sequence length="68" mass="7883">MTCLRLVGRPLLEFPPFSSTYILQESLFLKLLPVFIPPLLDGLLANGYTRMKFTFKNDINNKMHQLLL</sequence>
<evidence type="ECO:0000313" key="1">
    <source>
        <dbReference type="EMBL" id="KYO37280.1"/>
    </source>
</evidence>
<proteinExistence type="predicted"/>
<reference evidence="1 2" key="1">
    <citation type="journal article" date="2012" name="Genome Biol.">
        <title>Sequencing three crocodilian genomes to illuminate the evolution of archosaurs and amniotes.</title>
        <authorList>
            <person name="St John J.A."/>
            <person name="Braun E.L."/>
            <person name="Isberg S.R."/>
            <person name="Miles L.G."/>
            <person name="Chong A.Y."/>
            <person name="Gongora J."/>
            <person name="Dalzell P."/>
            <person name="Moran C."/>
            <person name="Bed'hom B."/>
            <person name="Abzhanov A."/>
            <person name="Burgess S.C."/>
            <person name="Cooksey A.M."/>
            <person name="Castoe T.A."/>
            <person name="Crawford N.G."/>
            <person name="Densmore L.D."/>
            <person name="Drew J.C."/>
            <person name="Edwards S.V."/>
            <person name="Faircloth B.C."/>
            <person name="Fujita M.K."/>
            <person name="Greenwold M.J."/>
            <person name="Hoffmann F.G."/>
            <person name="Howard J.M."/>
            <person name="Iguchi T."/>
            <person name="Janes D.E."/>
            <person name="Khan S.Y."/>
            <person name="Kohno S."/>
            <person name="de Koning A.J."/>
            <person name="Lance S.L."/>
            <person name="McCarthy F.M."/>
            <person name="McCormack J.E."/>
            <person name="Merchant M.E."/>
            <person name="Peterson D.G."/>
            <person name="Pollock D.D."/>
            <person name="Pourmand N."/>
            <person name="Raney B.J."/>
            <person name="Roessler K.A."/>
            <person name="Sanford J.R."/>
            <person name="Sawyer R.H."/>
            <person name="Schmidt C.J."/>
            <person name="Triplett E.W."/>
            <person name="Tuberville T.D."/>
            <person name="Venegas-Anaya M."/>
            <person name="Howard J.T."/>
            <person name="Jarvis E.D."/>
            <person name="Guillette L.J.Jr."/>
            <person name="Glenn T.C."/>
            <person name="Green R.E."/>
            <person name="Ray D.A."/>
        </authorList>
    </citation>
    <scope>NUCLEOTIDE SEQUENCE [LARGE SCALE GENOMIC DNA]</scope>
    <source>
        <strain evidence="1">KSC_2009_1</strain>
    </source>
</reference>